<dbReference type="PANTHER" id="PTHR37241">
    <property type="entry name" value="NEUROFILAMENT HEAVY PROTEIN"/>
    <property type="match status" value="1"/>
</dbReference>
<dbReference type="EMBL" id="MVGT01001029">
    <property type="protein sequence ID" value="OVA14576.1"/>
    <property type="molecule type" value="Genomic_DNA"/>
</dbReference>
<feature type="compositionally biased region" description="Basic residues" evidence="1">
    <location>
        <begin position="286"/>
        <end position="298"/>
    </location>
</feature>
<dbReference type="OrthoDB" id="785936at2759"/>
<dbReference type="OMA" id="KICAGMK"/>
<evidence type="ECO:0000256" key="1">
    <source>
        <dbReference type="SAM" id="MobiDB-lite"/>
    </source>
</evidence>
<evidence type="ECO:0000313" key="2">
    <source>
        <dbReference type="EMBL" id="OVA14576.1"/>
    </source>
</evidence>
<dbReference type="InParanoid" id="A0A200QVT4"/>
<feature type="region of interest" description="Disordered" evidence="1">
    <location>
        <begin position="363"/>
        <end position="497"/>
    </location>
</feature>
<feature type="region of interest" description="Disordered" evidence="1">
    <location>
        <begin position="696"/>
        <end position="751"/>
    </location>
</feature>
<feature type="compositionally biased region" description="Polar residues" evidence="1">
    <location>
        <begin position="234"/>
        <end position="244"/>
    </location>
</feature>
<feature type="compositionally biased region" description="Polar residues" evidence="1">
    <location>
        <begin position="470"/>
        <end position="483"/>
    </location>
</feature>
<accession>A0A200QVT4</accession>
<protein>
    <submittedName>
        <fullName evidence="2">Uncharacterized protein</fullName>
    </submittedName>
</protein>
<feature type="region of interest" description="Disordered" evidence="1">
    <location>
        <begin position="234"/>
        <end position="298"/>
    </location>
</feature>
<reference evidence="2 3" key="1">
    <citation type="journal article" date="2017" name="Mol. Plant">
        <title>The Genome of Medicinal Plant Macleaya cordata Provides New Insights into Benzylisoquinoline Alkaloids Metabolism.</title>
        <authorList>
            <person name="Liu X."/>
            <person name="Liu Y."/>
            <person name="Huang P."/>
            <person name="Ma Y."/>
            <person name="Qing Z."/>
            <person name="Tang Q."/>
            <person name="Cao H."/>
            <person name="Cheng P."/>
            <person name="Zheng Y."/>
            <person name="Yuan Z."/>
            <person name="Zhou Y."/>
            <person name="Liu J."/>
            <person name="Tang Z."/>
            <person name="Zhuo Y."/>
            <person name="Zhang Y."/>
            <person name="Yu L."/>
            <person name="Huang J."/>
            <person name="Yang P."/>
            <person name="Peng Q."/>
            <person name="Zhang J."/>
            <person name="Jiang W."/>
            <person name="Zhang Z."/>
            <person name="Lin K."/>
            <person name="Ro D.K."/>
            <person name="Chen X."/>
            <person name="Xiong X."/>
            <person name="Shang Y."/>
            <person name="Huang S."/>
            <person name="Zeng J."/>
        </authorList>
    </citation>
    <scope>NUCLEOTIDE SEQUENCE [LARGE SCALE GENOMIC DNA]</scope>
    <source>
        <strain evidence="3">cv. BLH2017</strain>
        <tissue evidence="2">Root</tissue>
    </source>
</reference>
<keyword evidence="3" id="KW-1185">Reference proteome</keyword>
<feature type="compositionally biased region" description="Polar residues" evidence="1">
    <location>
        <begin position="739"/>
        <end position="751"/>
    </location>
</feature>
<feature type="region of interest" description="Disordered" evidence="1">
    <location>
        <begin position="625"/>
        <end position="652"/>
    </location>
</feature>
<name>A0A200QVT4_MACCD</name>
<feature type="compositionally biased region" description="Basic and acidic residues" evidence="1">
    <location>
        <begin position="270"/>
        <end position="285"/>
    </location>
</feature>
<dbReference type="AlphaFoldDB" id="A0A200QVT4"/>
<evidence type="ECO:0000313" key="3">
    <source>
        <dbReference type="Proteomes" id="UP000195402"/>
    </source>
</evidence>
<gene>
    <name evidence="2" type="ORF">BVC80_1811g43</name>
</gene>
<dbReference type="PANTHER" id="PTHR37241:SF1">
    <property type="entry name" value="NEUROFILAMENT HEAVY PROTEIN"/>
    <property type="match status" value="1"/>
</dbReference>
<feature type="compositionally biased region" description="Basic and acidic residues" evidence="1">
    <location>
        <begin position="387"/>
        <end position="418"/>
    </location>
</feature>
<feature type="compositionally biased region" description="Basic and acidic residues" evidence="1">
    <location>
        <begin position="635"/>
        <end position="647"/>
    </location>
</feature>
<organism evidence="2 3">
    <name type="scientific">Macleaya cordata</name>
    <name type="common">Five-seeded plume-poppy</name>
    <name type="synonym">Bocconia cordata</name>
    <dbReference type="NCBI Taxonomy" id="56857"/>
    <lineage>
        <taxon>Eukaryota</taxon>
        <taxon>Viridiplantae</taxon>
        <taxon>Streptophyta</taxon>
        <taxon>Embryophyta</taxon>
        <taxon>Tracheophyta</taxon>
        <taxon>Spermatophyta</taxon>
        <taxon>Magnoliopsida</taxon>
        <taxon>Ranunculales</taxon>
        <taxon>Papaveraceae</taxon>
        <taxon>Papaveroideae</taxon>
        <taxon>Macleaya</taxon>
    </lineage>
</organism>
<proteinExistence type="predicted"/>
<feature type="compositionally biased region" description="Basic residues" evidence="1">
    <location>
        <begin position="599"/>
        <end position="608"/>
    </location>
</feature>
<feature type="compositionally biased region" description="Basic and acidic residues" evidence="1">
    <location>
        <begin position="442"/>
        <end position="468"/>
    </location>
</feature>
<feature type="compositionally biased region" description="Basic and acidic residues" evidence="1">
    <location>
        <begin position="572"/>
        <end position="587"/>
    </location>
</feature>
<dbReference type="FunCoup" id="A0A200QVT4">
    <property type="interactions" value="512"/>
</dbReference>
<sequence>MGELVESLPNFNVTVLSNDPDDDEIYEKIEAPKFVDLTAPDKSLQVDDRSWFCLRVGCDLKHEEDMDPETLYKNFVLRVMAARSPNLRFRKTLSKQAPSAKMKCPLSAPAKSSKRRLSRLTVITSLSQKLADAKVKVHPLCKLNLTPKGKATKFSIAAKALTTPRYKKCLPNQDPFRSVQNPKTNVSMPRNRVVAKALVFDSPKKTQRRKTSLEGQTPVTEICSEMKKLEINSQTNQSCKTLKSTARGPSKRPIASVPLKSKLSNQNSKKRVEVSRDHKDQEAKSLRRLKRKSKGSLRKSLHIVPQEGSVNDFSDMEIDEKSRNCSLDVCSVLGDSKSNEEHLIVVEENLDAIDAKQEEHLSSPEAFLNEDNRQAVSTDVARTVSSSEKDLVEKDPHKFPTSDIGKEESEGNEHEENVKSNVELEELDLKEKDVRMFGPSNRDGDEREAIQSDDKENASTSEDNRELNINDENSQRNISQNENSENRQKVNGPVGKSCKGVCTVTANGCSLRGKYMKTKPTNPKPFRLRTDERGILREAKLEKRLLLAPLREITPASKVSDGDLQRRHENEIERNEKSHGQFRHESNSQEGNQTDTDKRTKKIQHRQVKSKYLNTSNCATEPKMTTATIQRRKKVEGGEDKVAKTMESRTTTKSQLLREQLVRPQRVAGTRDPKLSRISLGRLSIIKEISSAVLRPKEAKQEKGGITATTNPAGRSTSRGRRPTTVPKEPNFHRIHTPKSCTKTPTKVISL</sequence>
<dbReference type="STRING" id="56857.A0A200QVT4"/>
<dbReference type="Proteomes" id="UP000195402">
    <property type="component" value="Unassembled WGS sequence"/>
</dbReference>
<feature type="region of interest" description="Disordered" evidence="1">
    <location>
        <begin position="572"/>
        <end position="608"/>
    </location>
</feature>
<comment type="caution">
    <text evidence="2">The sequence shown here is derived from an EMBL/GenBank/DDBJ whole genome shotgun (WGS) entry which is preliminary data.</text>
</comment>